<gene>
    <name evidence="1" type="ORF">SSX86_026037</name>
</gene>
<comment type="caution">
    <text evidence="1">The sequence shown here is derived from an EMBL/GenBank/DDBJ whole genome shotgun (WGS) entry which is preliminary data.</text>
</comment>
<name>A0AAP0GLX6_9ASTR</name>
<proteinExistence type="predicted"/>
<dbReference type="AlphaFoldDB" id="A0AAP0GLX6"/>
<evidence type="ECO:0000313" key="2">
    <source>
        <dbReference type="Proteomes" id="UP001408789"/>
    </source>
</evidence>
<reference evidence="1 2" key="1">
    <citation type="submission" date="2024-04" db="EMBL/GenBank/DDBJ databases">
        <title>The reference genome of an endangered Asteraceae, Deinandra increscens subsp. villosa, native to the Central Coast of California.</title>
        <authorList>
            <person name="Guilliams M."/>
            <person name="Hasenstab-Lehman K."/>
            <person name="Meyer R."/>
            <person name="Mcevoy S."/>
        </authorList>
    </citation>
    <scope>NUCLEOTIDE SEQUENCE [LARGE SCALE GENOMIC DNA]</scope>
    <source>
        <tissue evidence="1">Leaf</tissue>
    </source>
</reference>
<sequence>MERLDNSNTNNFAVTNITDPNSTPFLPIHSFNATDCLVCYALSRTTVPTSFPATSAAFFSTKMLCSSVMIITVSSFHERIDPVTDARNCNSSNNLNDFEFAVLEFNRSVGELVEIVTRLAVNNGGFCIPGAQCWESSGIEECRLSTTIVVDEPAPGLKAILSFKVPDQKANYNTCMTLLESPQLLLCSGNQQYCIGTESLMYPSTKNGNFTKYYVGISFADADLIAALTL</sequence>
<keyword evidence="2" id="KW-1185">Reference proteome</keyword>
<dbReference type="Proteomes" id="UP001408789">
    <property type="component" value="Unassembled WGS sequence"/>
</dbReference>
<dbReference type="EMBL" id="JBCNJP010000025">
    <property type="protein sequence ID" value="KAK9054958.1"/>
    <property type="molecule type" value="Genomic_DNA"/>
</dbReference>
<protein>
    <submittedName>
        <fullName evidence="1">Uncharacterized protein</fullName>
    </submittedName>
</protein>
<accession>A0AAP0GLX6</accession>
<organism evidence="1 2">
    <name type="scientific">Deinandra increscens subsp. villosa</name>
    <dbReference type="NCBI Taxonomy" id="3103831"/>
    <lineage>
        <taxon>Eukaryota</taxon>
        <taxon>Viridiplantae</taxon>
        <taxon>Streptophyta</taxon>
        <taxon>Embryophyta</taxon>
        <taxon>Tracheophyta</taxon>
        <taxon>Spermatophyta</taxon>
        <taxon>Magnoliopsida</taxon>
        <taxon>eudicotyledons</taxon>
        <taxon>Gunneridae</taxon>
        <taxon>Pentapetalae</taxon>
        <taxon>asterids</taxon>
        <taxon>campanulids</taxon>
        <taxon>Asterales</taxon>
        <taxon>Asteraceae</taxon>
        <taxon>Asteroideae</taxon>
        <taxon>Heliantheae alliance</taxon>
        <taxon>Madieae</taxon>
        <taxon>Madiinae</taxon>
        <taxon>Deinandra</taxon>
    </lineage>
</organism>
<evidence type="ECO:0000313" key="1">
    <source>
        <dbReference type="EMBL" id="KAK9054958.1"/>
    </source>
</evidence>